<dbReference type="GO" id="GO:0005254">
    <property type="term" value="F:chloride channel activity"/>
    <property type="evidence" value="ECO:0007669"/>
    <property type="project" value="UniProtKB-KW"/>
</dbReference>
<feature type="transmembrane region" description="Helical" evidence="20">
    <location>
        <begin position="296"/>
        <end position="320"/>
    </location>
</feature>
<evidence type="ECO:0000256" key="6">
    <source>
        <dbReference type="ARBA" id="ARBA00022989"/>
    </source>
</evidence>
<dbReference type="AlphaFoldDB" id="A0A813VNM4"/>
<feature type="transmembrane region" description="Helical" evidence="20">
    <location>
        <begin position="361"/>
        <end position="384"/>
    </location>
</feature>
<evidence type="ECO:0000256" key="3">
    <source>
        <dbReference type="ARBA" id="ARBA00022475"/>
    </source>
</evidence>
<evidence type="ECO:0000256" key="2">
    <source>
        <dbReference type="ARBA" id="ARBA00022448"/>
    </source>
</evidence>
<evidence type="ECO:0000256" key="13">
    <source>
        <dbReference type="ARBA" id="ARBA00023180"/>
    </source>
</evidence>
<keyword evidence="5" id="KW-0732">Signal</keyword>
<evidence type="ECO:0000256" key="10">
    <source>
        <dbReference type="ARBA" id="ARBA00023157"/>
    </source>
</evidence>
<dbReference type="Pfam" id="PF02932">
    <property type="entry name" value="Neur_chan_memb"/>
    <property type="match status" value="1"/>
</dbReference>
<keyword evidence="4 20" id="KW-0812">Transmembrane</keyword>
<keyword evidence="8 20" id="KW-0406">Ion transport</keyword>
<dbReference type="InterPro" id="IPR036734">
    <property type="entry name" value="Neur_chan_lig-bd_sf"/>
</dbReference>
<dbReference type="InterPro" id="IPR006028">
    <property type="entry name" value="GABAA/Glycine_rcpt"/>
</dbReference>
<evidence type="ECO:0000256" key="1">
    <source>
        <dbReference type="ARBA" id="ARBA00010180"/>
    </source>
</evidence>
<dbReference type="Gene3D" id="1.20.58.390">
    <property type="entry name" value="Neurotransmitter-gated ion-channel transmembrane domain"/>
    <property type="match status" value="1"/>
</dbReference>
<dbReference type="OrthoDB" id="407674at2759"/>
<dbReference type="PRINTS" id="PR00253">
    <property type="entry name" value="GABAARECEPTR"/>
</dbReference>
<keyword evidence="7" id="KW-0770">Synapse</keyword>
<evidence type="ECO:0000256" key="4">
    <source>
        <dbReference type="ARBA" id="ARBA00022692"/>
    </source>
</evidence>
<feature type="coiled-coil region" evidence="21">
    <location>
        <begin position="379"/>
        <end position="406"/>
    </location>
</feature>
<dbReference type="FunFam" id="2.70.170.10:FF:000021">
    <property type="entry name" value="Gamma-aminobutyric acid receptor isoform 3b"/>
    <property type="match status" value="1"/>
</dbReference>
<feature type="transmembrane region" description="Helical" evidence="20">
    <location>
        <begin position="506"/>
        <end position="526"/>
    </location>
</feature>
<keyword evidence="2 20" id="KW-0813">Transport</keyword>
<organism evidence="24 25">
    <name type="scientific">Brachionus calyciflorus</name>
    <dbReference type="NCBI Taxonomy" id="104777"/>
    <lineage>
        <taxon>Eukaryota</taxon>
        <taxon>Metazoa</taxon>
        <taxon>Spiralia</taxon>
        <taxon>Gnathifera</taxon>
        <taxon>Rotifera</taxon>
        <taxon>Eurotatoria</taxon>
        <taxon>Monogononta</taxon>
        <taxon>Pseudotrocha</taxon>
        <taxon>Ploima</taxon>
        <taxon>Brachionidae</taxon>
        <taxon>Brachionus</taxon>
    </lineage>
</organism>
<dbReference type="GO" id="GO:0004888">
    <property type="term" value="F:transmembrane signaling receptor activity"/>
    <property type="evidence" value="ECO:0007669"/>
    <property type="project" value="InterPro"/>
</dbReference>
<evidence type="ECO:0000256" key="21">
    <source>
        <dbReference type="SAM" id="Coils"/>
    </source>
</evidence>
<dbReference type="SUPFAM" id="SSF90112">
    <property type="entry name" value="Neurotransmitter-gated ion-channel transmembrane pore"/>
    <property type="match status" value="1"/>
</dbReference>
<keyword evidence="12" id="KW-0869">Chloride channel</keyword>
<keyword evidence="21" id="KW-0175">Coiled coil</keyword>
<evidence type="ECO:0000256" key="18">
    <source>
        <dbReference type="ARBA" id="ARBA00034104"/>
    </source>
</evidence>
<evidence type="ECO:0000256" key="16">
    <source>
        <dbReference type="ARBA" id="ARBA00023286"/>
    </source>
</evidence>
<evidence type="ECO:0000259" key="22">
    <source>
        <dbReference type="Pfam" id="PF02931"/>
    </source>
</evidence>
<reference evidence="24" key="1">
    <citation type="submission" date="2021-02" db="EMBL/GenBank/DDBJ databases">
        <authorList>
            <person name="Nowell W R."/>
        </authorList>
    </citation>
    <scope>NUCLEOTIDE SEQUENCE</scope>
    <source>
        <strain evidence="24">Ploen Becks lab</strain>
    </source>
</reference>
<evidence type="ECO:0000256" key="9">
    <source>
        <dbReference type="ARBA" id="ARBA00023136"/>
    </source>
</evidence>
<keyword evidence="10" id="KW-1015">Disulfide bond</keyword>
<evidence type="ECO:0000256" key="20">
    <source>
        <dbReference type="RuleBase" id="RU000687"/>
    </source>
</evidence>
<gene>
    <name evidence="24" type="ORF">OXX778_LOCUS8618</name>
</gene>
<evidence type="ECO:0000256" key="14">
    <source>
        <dbReference type="ARBA" id="ARBA00023214"/>
    </source>
</evidence>
<evidence type="ECO:0000256" key="11">
    <source>
        <dbReference type="ARBA" id="ARBA00023170"/>
    </source>
</evidence>
<dbReference type="Proteomes" id="UP000663879">
    <property type="component" value="Unassembled WGS sequence"/>
</dbReference>
<keyword evidence="6 20" id="KW-1133">Transmembrane helix</keyword>
<dbReference type="PANTHER" id="PTHR18945">
    <property type="entry name" value="NEUROTRANSMITTER GATED ION CHANNEL"/>
    <property type="match status" value="1"/>
</dbReference>
<keyword evidence="9 20" id="KW-0472">Membrane</keyword>
<keyword evidence="15" id="KW-0628">Postsynaptic cell membrane</keyword>
<dbReference type="PRINTS" id="PR00252">
    <property type="entry name" value="NRIONCHANNEL"/>
</dbReference>
<evidence type="ECO:0000259" key="23">
    <source>
        <dbReference type="Pfam" id="PF02932"/>
    </source>
</evidence>
<dbReference type="CDD" id="cd19049">
    <property type="entry name" value="LGIC_TM_anion"/>
    <property type="match status" value="1"/>
</dbReference>
<dbReference type="EMBL" id="CAJNOC010001202">
    <property type="protein sequence ID" value="CAF0844269.1"/>
    <property type="molecule type" value="Genomic_DNA"/>
</dbReference>
<dbReference type="GO" id="GO:0034707">
    <property type="term" value="C:chloride channel complex"/>
    <property type="evidence" value="ECO:0007669"/>
    <property type="project" value="UniProtKB-KW"/>
</dbReference>
<comment type="similarity">
    <text evidence="1">Belongs to the ligand-gated ion channel (TC 1.A.9) family. Gamma-aminobutyric acid receptor (TC 1.A.9.5) subfamily.</text>
</comment>
<name>A0A813VNM4_9BILA</name>
<dbReference type="NCBIfam" id="TIGR00860">
    <property type="entry name" value="LIC"/>
    <property type="match status" value="1"/>
</dbReference>
<sequence length="535" mass="61263">MVNLICCQVDFSDDDEEENVFKAKPIDYMNNVNIVNDPYMQKNKPSNAIHVNTLNSPSLPNQNLPNTNQLVGSEKTMEQFLDRLLHESVYDRRIRPFYTDSKSSKPVDVEMNMHINTISGISEVNMEYTVDCYFRQEWFDPRLTYSNSSWKHVEDITLHYDLVNKVWTPDAFFRNSKDAKSHKITVPNRLIRIFPEGRVLFSQRLTLRLECPMKLQKFPLDNQTCTINIGSFGYTLKDIKFEWKKNVDGSPSVTISNKLEMPDFILTTHNSSVCQRKTSTGSYACLEVHFYLKRSFGYYLVQVYIPSILTCLIAFVSFWVDHKAVPARISVGLLTVLTVTTQSSGIRSQLPKVSYIKAIDVWMSACLVFVFAALLEYAVVNVIARKQELKRLVRQSERNKRKAQMTPKLPSYSPTNEKVLVIGNRLAHMNSYNKSDIDNHNSHEALESLLQPNRSGSIKKNPQSNHSLHVDSVVSISGVSQQSVPPASTPQAPPLPPRDDAQMVDFVSSFLFPISFIIFNIIYWMVYLNMQVDNN</sequence>
<keyword evidence="14" id="KW-0868">Chloride</keyword>
<evidence type="ECO:0000256" key="7">
    <source>
        <dbReference type="ARBA" id="ARBA00023018"/>
    </source>
</evidence>
<comment type="subcellular location">
    <subcellularLocation>
        <location evidence="18">Postsynaptic cell membrane</location>
        <topology evidence="18">Multi-pass membrane protein</topology>
    </subcellularLocation>
</comment>
<evidence type="ECO:0000313" key="24">
    <source>
        <dbReference type="EMBL" id="CAF0844269.1"/>
    </source>
</evidence>
<dbReference type="InterPro" id="IPR006202">
    <property type="entry name" value="Neur_chan_lig-bd"/>
</dbReference>
<evidence type="ECO:0000313" key="25">
    <source>
        <dbReference type="Proteomes" id="UP000663879"/>
    </source>
</evidence>
<dbReference type="GO" id="GO:0005230">
    <property type="term" value="F:extracellular ligand-gated monoatomic ion channel activity"/>
    <property type="evidence" value="ECO:0007669"/>
    <property type="project" value="InterPro"/>
</dbReference>
<dbReference type="Pfam" id="PF02931">
    <property type="entry name" value="Neur_chan_LBD"/>
    <property type="match status" value="1"/>
</dbReference>
<keyword evidence="17 20" id="KW-0407">Ion channel</keyword>
<dbReference type="CDD" id="cd18990">
    <property type="entry name" value="LGIC_ECD_GABAAR"/>
    <property type="match status" value="1"/>
</dbReference>
<proteinExistence type="inferred from homology"/>
<feature type="domain" description="Neurotransmitter-gated ion-channel ligand-binding" evidence="22">
    <location>
        <begin position="78"/>
        <end position="295"/>
    </location>
</feature>
<evidence type="ECO:0000256" key="8">
    <source>
        <dbReference type="ARBA" id="ARBA00023065"/>
    </source>
</evidence>
<dbReference type="InterPro" id="IPR038050">
    <property type="entry name" value="Neuro_actylchol_rec"/>
</dbReference>
<feature type="domain" description="Neurotransmitter-gated ion-channel transmembrane" evidence="23">
    <location>
        <begin position="303"/>
        <end position="524"/>
    </location>
</feature>
<evidence type="ECO:0000256" key="5">
    <source>
        <dbReference type="ARBA" id="ARBA00022729"/>
    </source>
</evidence>
<evidence type="ECO:0000256" key="17">
    <source>
        <dbReference type="ARBA" id="ARBA00023303"/>
    </source>
</evidence>
<evidence type="ECO:0000256" key="19">
    <source>
        <dbReference type="ARBA" id="ARBA00071250"/>
    </source>
</evidence>
<comment type="caution">
    <text evidence="24">The sequence shown here is derived from an EMBL/GenBank/DDBJ whole genome shotgun (WGS) entry which is preliminary data.</text>
</comment>
<dbReference type="InterPro" id="IPR036719">
    <property type="entry name" value="Neuro-gated_channel_TM_sf"/>
</dbReference>
<protein>
    <recommendedName>
        <fullName evidence="19">Gamma-aminobutyric acid receptor subunit beta</fullName>
    </recommendedName>
</protein>
<dbReference type="InterPro" id="IPR006029">
    <property type="entry name" value="Neurotrans-gated_channel_TM"/>
</dbReference>
<comment type="caution">
    <text evidence="20">Lacks conserved residue(s) required for the propagation of feature annotation.</text>
</comment>
<dbReference type="PROSITE" id="PS00236">
    <property type="entry name" value="NEUROTR_ION_CHANNEL"/>
    <property type="match status" value="1"/>
</dbReference>
<evidence type="ECO:0000256" key="12">
    <source>
        <dbReference type="ARBA" id="ARBA00023173"/>
    </source>
</evidence>
<keyword evidence="13" id="KW-0325">Glycoprotein</keyword>
<dbReference type="Gene3D" id="2.70.170.10">
    <property type="entry name" value="Neurotransmitter-gated ion-channel ligand-binding domain"/>
    <property type="match status" value="1"/>
</dbReference>
<dbReference type="SUPFAM" id="SSF63712">
    <property type="entry name" value="Nicotinic receptor ligand binding domain-like"/>
    <property type="match status" value="1"/>
</dbReference>
<keyword evidence="25" id="KW-1185">Reference proteome</keyword>
<keyword evidence="11" id="KW-0675">Receptor</keyword>
<keyword evidence="3" id="KW-1003">Cell membrane</keyword>
<dbReference type="InterPro" id="IPR018000">
    <property type="entry name" value="Neurotransmitter_ion_chnl_CS"/>
</dbReference>
<keyword evidence="16" id="KW-1071">Ligand-gated ion channel</keyword>
<dbReference type="InterPro" id="IPR006201">
    <property type="entry name" value="Neur_channel"/>
</dbReference>
<dbReference type="GO" id="GO:0045211">
    <property type="term" value="C:postsynaptic membrane"/>
    <property type="evidence" value="ECO:0007669"/>
    <property type="project" value="UniProtKB-SubCell"/>
</dbReference>
<accession>A0A813VNM4</accession>
<evidence type="ECO:0000256" key="15">
    <source>
        <dbReference type="ARBA" id="ARBA00023257"/>
    </source>
</evidence>